<feature type="compositionally biased region" description="Basic residues" evidence="1">
    <location>
        <begin position="227"/>
        <end position="239"/>
    </location>
</feature>
<dbReference type="PANTHER" id="PTHR40644">
    <property type="entry name" value="UPF0653 PROTEIN C607.02C"/>
    <property type="match status" value="1"/>
</dbReference>
<feature type="region of interest" description="Disordered" evidence="1">
    <location>
        <begin position="1"/>
        <end position="127"/>
    </location>
</feature>
<name>A0A8K0R3X1_9PLEO</name>
<dbReference type="PANTHER" id="PTHR40644:SF1">
    <property type="entry name" value="UPF0653 PROTEIN C607.02C"/>
    <property type="match status" value="1"/>
</dbReference>
<evidence type="ECO:0000313" key="3">
    <source>
        <dbReference type="Proteomes" id="UP000813461"/>
    </source>
</evidence>
<evidence type="ECO:0000313" key="2">
    <source>
        <dbReference type="EMBL" id="KAH7083592.1"/>
    </source>
</evidence>
<sequence>MPHKHKRRADDDDENQYAGQTEIDGAAMANEGCLDSTSRRRCTQPHFHSAPRAKKRKTGHVEGYGADDTPKGFARLMAFSQGSKPKRSGLDDGAVKSKKQKRQEAQQAKEHPEPDGGAQSALQQDAAKVDLKIQPGESMFEFRARVDQALPLSGVSRGGKKVAGISDHRITKHERKLKRLQKGWREEEARIREKEQEERELAEEDADEHNAMWEDKTADVPDASTNGKKKKKAKKGRRKLLVGEVDNHSEDEWEALKKTRETRKGLHDVVSAPPEFTRTPREIFKVKNGAGAKVGNVPNAAGSLRKREELGEERKTIIDTYREMMATKRKN</sequence>
<dbReference type="EMBL" id="JAGMVJ010000013">
    <property type="protein sequence ID" value="KAH7083592.1"/>
    <property type="molecule type" value="Genomic_DNA"/>
</dbReference>
<comment type="caution">
    <text evidence="2">The sequence shown here is derived from an EMBL/GenBank/DDBJ whole genome shotgun (WGS) entry which is preliminary data.</text>
</comment>
<proteinExistence type="predicted"/>
<dbReference type="OrthoDB" id="5876637at2759"/>
<feature type="compositionally biased region" description="Basic and acidic residues" evidence="1">
    <location>
        <begin position="183"/>
        <end position="199"/>
    </location>
</feature>
<dbReference type="Proteomes" id="UP000813461">
    <property type="component" value="Unassembled WGS sequence"/>
</dbReference>
<feature type="region of interest" description="Disordered" evidence="1">
    <location>
        <begin position="179"/>
        <end position="239"/>
    </location>
</feature>
<protein>
    <recommendedName>
        <fullName evidence="4">Urease accessory protein UreD</fullName>
    </recommendedName>
</protein>
<evidence type="ECO:0000256" key="1">
    <source>
        <dbReference type="SAM" id="MobiDB-lite"/>
    </source>
</evidence>
<dbReference type="AlphaFoldDB" id="A0A8K0R3X1"/>
<evidence type="ECO:0008006" key="4">
    <source>
        <dbReference type="Google" id="ProtNLM"/>
    </source>
</evidence>
<gene>
    <name evidence="2" type="ORF">FB567DRAFT_446763</name>
</gene>
<reference evidence="2" key="1">
    <citation type="journal article" date="2021" name="Nat. Commun.">
        <title>Genetic determinants of endophytism in the Arabidopsis root mycobiome.</title>
        <authorList>
            <person name="Mesny F."/>
            <person name="Miyauchi S."/>
            <person name="Thiergart T."/>
            <person name="Pickel B."/>
            <person name="Atanasova L."/>
            <person name="Karlsson M."/>
            <person name="Huettel B."/>
            <person name="Barry K.W."/>
            <person name="Haridas S."/>
            <person name="Chen C."/>
            <person name="Bauer D."/>
            <person name="Andreopoulos W."/>
            <person name="Pangilinan J."/>
            <person name="LaButti K."/>
            <person name="Riley R."/>
            <person name="Lipzen A."/>
            <person name="Clum A."/>
            <person name="Drula E."/>
            <person name="Henrissat B."/>
            <person name="Kohler A."/>
            <person name="Grigoriev I.V."/>
            <person name="Martin F.M."/>
            <person name="Hacquard S."/>
        </authorList>
    </citation>
    <scope>NUCLEOTIDE SEQUENCE</scope>
    <source>
        <strain evidence="2">MPI-SDFR-AT-0120</strain>
    </source>
</reference>
<accession>A0A8K0R3X1</accession>
<feature type="compositionally biased region" description="Basic and acidic residues" evidence="1">
    <location>
        <begin position="102"/>
        <end position="114"/>
    </location>
</feature>
<feature type="compositionally biased region" description="Basic residues" evidence="1">
    <location>
        <begin position="39"/>
        <end position="58"/>
    </location>
</feature>
<keyword evidence="3" id="KW-1185">Reference proteome</keyword>
<feature type="compositionally biased region" description="Basic and acidic residues" evidence="1">
    <location>
        <begin position="208"/>
        <end position="219"/>
    </location>
</feature>
<organism evidence="2 3">
    <name type="scientific">Paraphoma chrysanthemicola</name>
    <dbReference type="NCBI Taxonomy" id="798071"/>
    <lineage>
        <taxon>Eukaryota</taxon>
        <taxon>Fungi</taxon>
        <taxon>Dikarya</taxon>
        <taxon>Ascomycota</taxon>
        <taxon>Pezizomycotina</taxon>
        <taxon>Dothideomycetes</taxon>
        <taxon>Pleosporomycetidae</taxon>
        <taxon>Pleosporales</taxon>
        <taxon>Pleosporineae</taxon>
        <taxon>Phaeosphaeriaceae</taxon>
        <taxon>Paraphoma</taxon>
    </lineage>
</organism>